<organism evidence="2 3">
    <name type="scientific">Terrabacter ginsenosidimutans</name>
    <dbReference type="NCBI Taxonomy" id="490575"/>
    <lineage>
        <taxon>Bacteria</taxon>
        <taxon>Bacillati</taxon>
        <taxon>Actinomycetota</taxon>
        <taxon>Actinomycetes</taxon>
        <taxon>Micrococcales</taxon>
        <taxon>Intrasporangiaceae</taxon>
        <taxon>Terrabacter</taxon>
    </lineage>
</organism>
<protein>
    <recommendedName>
        <fullName evidence="4">DUF4239 domain-containing protein</fullName>
    </recommendedName>
</protein>
<proteinExistence type="predicted"/>
<gene>
    <name evidence="2" type="ORF">GCM10022399_01940</name>
</gene>
<evidence type="ECO:0008006" key="4">
    <source>
        <dbReference type="Google" id="ProtNLM"/>
    </source>
</evidence>
<dbReference type="Pfam" id="PF14023">
    <property type="entry name" value="Bestrophin-like"/>
    <property type="match status" value="1"/>
</dbReference>
<dbReference type="InterPro" id="IPR025333">
    <property type="entry name" value="DUF4239"/>
</dbReference>
<feature type="transmembrane region" description="Helical" evidence="1">
    <location>
        <begin position="67"/>
        <end position="87"/>
    </location>
</feature>
<comment type="caution">
    <text evidence="2">The sequence shown here is derived from an EMBL/GenBank/DDBJ whole genome shotgun (WGS) entry which is preliminary data.</text>
</comment>
<keyword evidence="1" id="KW-0812">Transmembrane</keyword>
<keyword evidence="3" id="KW-1185">Reference proteome</keyword>
<evidence type="ECO:0000313" key="3">
    <source>
        <dbReference type="Proteomes" id="UP001501468"/>
    </source>
</evidence>
<keyword evidence="1" id="KW-0472">Membrane</keyword>
<evidence type="ECO:0000313" key="2">
    <source>
        <dbReference type="EMBL" id="GAA3689858.1"/>
    </source>
</evidence>
<keyword evidence="1" id="KW-1133">Transmembrane helix</keyword>
<accession>A0ABP7CK88</accession>
<dbReference type="Proteomes" id="UP001501468">
    <property type="component" value="Unassembled WGS sequence"/>
</dbReference>
<feature type="transmembrane region" description="Helical" evidence="1">
    <location>
        <begin position="202"/>
        <end position="223"/>
    </location>
</feature>
<reference evidence="3" key="1">
    <citation type="journal article" date="2019" name="Int. J. Syst. Evol. Microbiol.">
        <title>The Global Catalogue of Microorganisms (GCM) 10K type strain sequencing project: providing services to taxonomists for standard genome sequencing and annotation.</title>
        <authorList>
            <consortium name="The Broad Institute Genomics Platform"/>
            <consortium name="The Broad Institute Genome Sequencing Center for Infectious Disease"/>
            <person name="Wu L."/>
            <person name="Ma J."/>
        </authorList>
    </citation>
    <scope>NUCLEOTIDE SEQUENCE [LARGE SCALE GENOMIC DNA]</scope>
    <source>
        <strain evidence="3">JCM 17125</strain>
    </source>
</reference>
<feature type="transmembrane region" description="Helical" evidence="1">
    <location>
        <begin position="229"/>
        <end position="253"/>
    </location>
</feature>
<name>A0ABP7CK88_9MICO</name>
<dbReference type="EMBL" id="BAABDC010000001">
    <property type="protein sequence ID" value="GAA3689858.1"/>
    <property type="molecule type" value="Genomic_DNA"/>
</dbReference>
<evidence type="ECO:0000256" key="1">
    <source>
        <dbReference type="SAM" id="Phobius"/>
    </source>
</evidence>
<feature type="transmembrane region" description="Helical" evidence="1">
    <location>
        <begin position="27"/>
        <end position="47"/>
    </location>
</feature>
<sequence length="298" mass="32169">MQTEGHGNPQTFTHGSHDRARPPTVNLLWGLLIAVAFTATTVTAMLLVRRTAPVGGYFSDGDRAAGVFGVLATGFSVLLGFIIFLAFQSYDDSRAGAATEATIVAQMTQTAQFLPSEVSRQLTGELVCYARSVAGAEWDAVDAGTFGNAINPWGARMFLTIRSVQPATATEQSAYDRWMDETTQRQEARDARLHSAEGIIPVPLWIALVLLSLALFVFMLFFADSGERALTQGVLMGSVTVVITVLMMLVVFFNHPHGTGIGTLRPTEMQRTLGLMETQLQVVGVTADPPCDERGVAR</sequence>